<dbReference type="PANTHER" id="PTHR11505">
    <property type="entry name" value="L1 TRANSPOSABLE ELEMENT-RELATED"/>
    <property type="match status" value="1"/>
</dbReference>
<name>A0A3Q3ISE9_MONAL</name>
<dbReference type="Gene3D" id="3.30.70.1820">
    <property type="entry name" value="L1 transposable element, RRM domain"/>
    <property type="match status" value="1"/>
</dbReference>
<reference evidence="2" key="2">
    <citation type="submission" date="2025-09" db="UniProtKB">
        <authorList>
            <consortium name="Ensembl"/>
        </authorList>
    </citation>
    <scope>IDENTIFICATION</scope>
</reference>
<organism evidence="2 3">
    <name type="scientific">Monopterus albus</name>
    <name type="common">Swamp eel</name>
    <dbReference type="NCBI Taxonomy" id="43700"/>
    <lineage>
        <taxon>Eukaryota</taxon>
        <taxon>Metazoa</taxon>
        <taxon>Chordata</taxon>
        <taxon>Craniata</taxon>
        <taxon>Vertebrata</taxon>
        <taxon>Euteleostomi</taxon>
        <taxon>Actinopterygii</taxon>
        <taxon>Neopterygii</taxon>
        <taxon>Teleostei</taxon>
        <taxon>Neoteleostei</taxon>
        <taxon>Acanthomorphata</taxon>
        <taxon>Anabantaria</taxon>
        <taxon>Synbranchiformes</taxon>
        <taxon>Synbranchidae</taxon>
        <taxon>Monopterus</taxon>
    </lineage>
</organism>
<evidence type="ECO:0000313" key="2">
    <source>
        <dbReference type="Ensembl" id="ENSMALP00000006890.1"/>
    </source>
</evidence>
<proteinExistence type="predicted"/>
<sequence length="247" mass="28976">PTSAKIKIKKPSKSIHYILACVAQRDIIGSQTRLEASMAEIKQQISHLEDRMTTVENQVENRVSNIEDRGIWQERALGYLLIYGIPEDTEGKAMIPFITGFFKMTLKLQEDMIIFLETAHRATTPKPKPTAPPRFIIVRFLDFSVKQAVLQQVWKQRDIEYQGRKVYFNQDYSPEVVRKRKQIREVIKKLKERNIKAHTPYPAQLRVFLDTDVVKFLYTLLGKHHHQDFELVWIVPCTVHIEGQRHR</sequence>
<evidence type="ECO:0000256" key="1">
    <source>
        <dbReference type="SAM" id="Coils"/>
    </source>
</evidence>
<dbReference type="InterPro" id="IPR004244">
    <property type="entry name" value="Transposase_22"/>
</dbReference>
<dbReference type="Proteomes" id="UP000261600">
    <property type="component" value="Unplaced"/>
</dbReference>
<accession>A0A3Q3ISE9</accession>
<protein>
    <recommendedName>
        <fullName evidence="4">L1 transposable element RRM domain-containing protein</fullName>
    </recommendedName>
</protein>
<keyword evidence="3" id="KW-1185">Reference proteome</keyword>
<keyword evidence="1" id="KW-0175">Coiled coil</keyword>
<reference evidence="2" key="1">
    <citation type="submission" date="2025-08" db="UniProtKB">
        <authorList>
            <consortium name="Ensembl"/>
        </authorList>
    </citation>
    <scope>IDENTIFICATION</scope>
</reference>
<dbReference type="Ensembl" id="ENSMALT00000007036.1">
    <property type="protein sequence ID" value="ENSMALP00000006890.1"/>
    <property type="gene ID" value="ENSMALG00000004906.1"/>
</dbReference>
<evidence type="ECO:0000313" key="3">
    <source>
        <dbReference type="Proteomes" id="UP000261600"/>
    </source>
</evidence>
<dbReference type="STRING" id="43700.ENSMALP00000006890"/>
<dbReference type="AlphaFoldDB" id="A0A3Q3ISE9"/>
<feature type="coiled-coil region" evidence="1">
    <location>
        <begin position="31"/>
        <end position="58"/>
    </location>
</feature>
<evidence type="ECO:0008006" key="4">
    <source>
        <dbReference type="Google" id="ProtNLM"/>
    </source>
</evidence>